<keyword evidence="4" id="KW-1185">Reference proteome</keyword>
<dbReference type="PANTHER" id="PTHR47396:SF1">
    <property type="entry name" value="ATP-DEPENDENT HELICASE IRC3-RELATED"/>
    <property type="match status" value="1"/>
</dbReference>
<dbReference type="Gene3D" id="3.40.50.300">
    <property type="entry name" value="P-loop containing nucleotide triphosphate hydrolases"/>
    <property type="match status" value="2"/>
</dbReference>
<gene>
    <name evidence="3" type="ORF">CLG94_09330</name>
</gene>
<dbReference type="EMBL" id="NVQC01000023">
    <property type="protein sequence ID" value="PTL35464.1"/>
    <property type="molecule type" value="Genomic_DNA"/>
</dbReference>
<organism evidence="3 4">
    <name type="scientific">Candidatus Methylomirabilis limnetica</name>
    <dbReference type="NCBI Taxonomy" id="2033718"/>
    <lineage>
        <taxon>Bacteria</taxon>
        <taxon>Candidatus Methylomirabilota</taxon>
        <taxon>Candidatus Methylomirabilia</taxon>
        <taxon>Candidatus Methylomirabilales</taxon>
        <taxon>Candidatus Methylomirabilaceae</taxon>
        <taxon>Candidatus Methylomirabilis</taxon>
    </lineage>
</organism>
<accession>A0A2T4TWI4</accession>
<proteinExistence type="predicted"/>
<dbReference type="OrthoDB" id="9804145at2"/>
<evidence type="ECO:0000259" key="2">
    <source>
        <dbReference type="Pfam" id="PF04851"/>
    </source>
</evidence>
<evidence type="ECO:0000313" key="4">
    <source>
        <dbReference type="Proteomes" id="UP000241436"/>
    </source>
</evidence>
<dbReference type="RefSeq" id="WP_107562935.1">
    <property type="nucleotide sequence ID" value="NZ_NVQC01000023.1"/>
</dbReference>
<comment type="caution">
    <text evidence="3">The sequence shown here is derived from an EMBL/GenBank/DDBJ whole genome shotgun (WGS) entry which is preliminary data.</text>
</comment>
<dbReference type="InterPro" id="IPR006935">
    <property type="entry name" value="Helicase/UvrB_N"/>
</dbReference>
<dbReference type="InterPro" id="IPR050742">
    <property type="entry name" value="Helicase_Restrict-Modif_Enz"/>
</dbReference>
<dbReference type="Pfam" id="PF04851">
    <property type="entry name" value="ResIII"/>
    <property type="match status" value="1"/>
</dbReference>
<dbReference type="AlphaFoldDB" id="A0A2T4TWI4"/>
<evidence type="ECO:0000313" key="3">
    <source>
        <dbReference type="EMBL" id="PTL35464.1"/>
    </source>
</evidence>
<feature type="region of interest" description="Disordered" evidence="1">
    <location>
        <begin position="356"/>
        <end position="386"/>
    </location>
</feature>
<dbReference type="GO" id="GO:0016787">
    <property type="term" value="F:hydrolase activity"/>
    <property type="evidence" value="ECO:0007669"/>
    <property type="project" value="InterPro"/>
</dbReference>
<sequence length="862" mass="98494">MSLHLRIADQVLKAEDTREATEAVVHKYDAFLNLLCADHYSFQRDAVRESLRLLVSDKYPGLERLARENWNAREAIRQRHESVDAYLAKMPLRDRKSVSLDLATGTGKSFVMYALAAIALAEGLAERVLVLCPSLTIEEGLLEKFIALAGNGELSGIMKELGAAVAIPGIKRGNETIQSGDICVENIHAVYENTGSSIRDSFRGQGARTLVLNDEAHHLFSPPDRRLKEWMKFLQHADFGFRQIVNVTGTPYVDDDYFPDVVFRYGLKQAIADKVVKKPNYKLEDTYSAQDWQKTYAIHQKNRKDYGKEVKPISIVVTQEIARCVEVWRELVDFLATKEGISREVAERKAIWVTSGVPSSGDAKPRVEAAYAPRDDKDSPEKRRKENLASLKQVDDAGSPVEWIVSVSMLTEGWDVKNVFQVVPHESRAFSSKLLIAQVLGRGLRVPPGLSKEPLLTINNHEAWSEEVGNLLKEVLEVENTLSWGYDPRRRKYVFPLHNLTYEPEQRGVEAKREQARPPDVTFLPQDRKTTEYSTFSETGTLAVEIQHHDLFEIEDAAKLMRLFLREKDEKIAAAWPKKRLKEFIVSRLSGAGQDATFLSRQNYLLLQHSFSPMFRELDKEHPRMSQTAKDVVLVDLTVVPRQSFSESMLKEHGSIWTVREESPPYGGQELHLWEQYQQFRKLYADYPDGVSDQAKAISSKIHNVDVGKFKLPWNVHYVTHEPERKFSDLLFENAGLFDAFAKMPNMGGYAFPYSYKPAKAAKTHVANENFNPDFFIKLSARHDIVVVEIKAEGDDSNRNRAKCRDGLKHFETLSERLKESGEPWRYHFYFLSPEDYTNFFEHVRNQSYAGWRSGLMQELDA</sequence>
<dbReference type="Proteomes" id="UP000241436">
    <property type="component" value="Unassembled WGS sequence"/>
</dbReference>
<dbReference type="GO" id="GO:0003677">
    <property type="term" value="F:DNA binding"/>
    <property type="evidence" value="ECO:0007669"/>
    <property type="project" value="InterPro"/>
</dbReference>
<dbReference type="PANTHER" id="PTHR47396">
    <property type="entry name" value="TYPE I RESTRICTION ENZYME ECOKI R PROTEIN"/>
    <property type="match status" value="1"/>
</dbReference>
<dbReference type="GO" id="GO:0005829">
    <property type="term" value="C:cytosol"/>
    <property type="evidence" value="ECO:0007669"/>
    <property type="project" value="TreeGrafter"/>
</dbReference>
<reference evidence="3 4" key="1">
    <citation type="submission" date="2017-09" db="EMBL/GenBank/DDBJ databases">
        <title>Bloom of a denitrifying methanotroph, Candidatus Methylomirabilis limnetica, in a deep stratified lake.</title>
        <authorList>
            <person name="Graf J.S."/>
            <person name="Marchant H.K."/>
            <person name="Tienken D."/>
            <person name="Hach P.F."/>
            <person name="Brand A."/>
            <person name="Schubert C.J."/>
            <person name="Kuypers M.M."/>
            <person name="Milucka J."/>
        </authorList>
    </citation>
    <scope>NUCLEOTIDE SEQUENCE [LARGE SCALE GENOMIC DNA]</scope>
    <source>
        <strain evidence="3 4">Zug</strain>
    </source>
</reference>
<dbReference type="InterPro" id="IPR027417">
    <property type="entry name" value="P-loop_NTPase"/>
</dbReference>
<dbReference type="GO" id="GO:0005524">
    <property type="term" value="F:ATP binding"/>
    <property type="evidence" value="ECO:0007669"/>
    <property type="project" value="InterPro"/>
</dbReference>
<evidence type="ECO:0000256" key="1">
    <source>
        <dbReference type="SAM" id="MobiDB-lite"/>
    </source>
</evidence>
<protein>
    <recommendedName>
        <fullName evidence="2">Helicase/UvrB N-terminal domain-containing protein</fullName>
    </recommendedName>
</protein>
<feature type="domain" description="Helicase/UvrB N-terminal" evidence="2">
    <location>
        <begin position="77"/>
        <end position="251"/>
    </location>
</feature>
<feature type="compositionally biased region" description="Basic and acidic residues" evidence="1">
    <location>
        <begin position="363"/>
        <end position="386"/>
    </location>
</feature>
<name>A0A2T4TWI4_9BACT</name>
<dbReference type="SUPFAM" id="SSF52540">
    <property type="entry name" value="P-loop containing nucleoside triphosphate hydrolases"/>
    <property type="match status" value="1"/>
</dbReference>
<reference evidence="4" key="2">
    <citation type="journal article" date="2018" name="Environ. Microbiol.">
        <title>Bloom of a denitrifying methanotroph, 'Candidatus Methylomirabilis limnetica', in a deep stratified lake.</title>
        <authorList>
            <person name="Graf J.S."/>
            <person name="Mayr M.J."/>
            <person name="Marchant H.K."/>
            <person name="Tienken D."/>
            <person name="Hach P.F."/>
            <person name="Brand A."/>
            <person name="Schubert C.J."/>
            <person name="Kuypers M.M."/>
            <person name="Milucka J."/>
        </authorList>
    </citation>
    <scope>NUCLEOTIDE SEQUENCE [LARGE SCALE GENOMIC DNA]</scope>
    <source>
        <strain evidence="4">Zug</strain>
    </source>
</reference>